<proteinExistence type="predicted"/>
<name>A0A1Q9LKT5_9PSEU</name>
<dbReference type="Proteomes" id="UP000186040">
    <property type="component" value="Unassembled WGS sequence"/>
</dbReference>
<reference evidence="1 2" key="1">
    <citation type="submission" date="2016-10" db="EMBL/GenBank/DDBJ databases">
        <title>The Draft Genome Sequence of Actinokineospora bangkokensis 44EHWT reveals the biosynthetic pathway of antifungal compounds Thailandins with unusual extender unit butylmalonyl-CoA.</title>
        <authorList>
            <person name="Greule A."/>
            <person name="Intra B."/>
            <person name="Flemming S."/>
            <person name="Rommel M.G."/>
            <person name="Panbangred W."/>
            <person name="Bechthold A."/>
        </authorList>
    </citation>
    <scope>NUCLEOTIDE SEQUENCE [LARGE SCALE GENOMIC DNA]</scope>
    <source>
        <strain evidence="1 2">44EHW</strain>
    </source>
</reference>
<comment type="caution">
    <text evidence="1">The sequence shown here is derived from an EMBL/GenBank/DDBJ whole genome shotgun (WGS) entry which is preliminary data.</text>
</comment>
<dbReference type="EMBL" id="MKQR01000016">
    <property type="protein sequence ID" value="OLR92613.1"/>
    <property type="molecule type" value="Genomic_DNA"/>
</dbReference>
<evidence type="ECO:0000313" key="1">
    <source>
        <dbReference type="EMBL" id="OLR92613.1"/>
    </source>
</evidence>
<accession>A0A1Q9LKT5</accession>
<evidence type="ECO:0008006" key="3">
    <source>
        <dbReference type="Google" id="ProtNLM"/>
    </source>
</evidence>
<protein>
    <recommendedName>
        <fullName evidence="3">DUF4304 domain-containing protein</fullName>
    </recommendedName>
</protein>
<dbReference type="STRING" id="1193682.BJP25_21425"/>
<evidence type="ECO:0000313" key="2">
    <source>
        <dbReference type="Proteomes" id="UP000186040"/>
    </source>
</evidence>
<gene>
    <name evidence="1" type="ORF">BJP25_21425</name>
</gene>
<dbReference type="AlphaFoldDB" id="A0A1Q9LKT5"/>
<organism evidence="1 2">
    <name type="scientific">Actinokineospora bangkokensis</name>
    <dbReference type="NCBI Taxonomy" id="1193682"/>
    <lineage>
        <taxon>Bacteria</taxon>
        <taxon>Bacillati</taxon>
        <taxon>Actinomycetota</taxon>
        <taxon>Actinomycetes</taxon>
        <taxon>Pseudonocardiales</taxon>
        <taxon>Pseudonocardiaceae</taxon>
        <taxon>Actinokineospora</taxon>
    </lineage>
</organism>
<keyword evidence="2" id="KW-1185">Reference proteome</keyword>
<sequence length="207" mass="22917">MGAREQFTVVVRDHVTPWLVGRGYTVSKKRLFTKKGGLLRTIRVDPGKYVDRRSYDFALMLNLGVPGLTWVTLTQWDWGLNLAVHGQFPWKQARRFELVEGADPGPVAEAALSALDEAFQEFWDEPVTPEDLIGILIGDQDRLDHLQVFPPNAFGRAVLAAGIARHLGRSAQVEELKARVADCATIGHVEHLLPGALARIDAVEAFA</sequence>
<dbReference type="RefSeq" id="WP_075975755.1">
    <property type="nucleotide sequence ID" value="NZ_MKQR01000016.1"/>
</dbReference>